<evidence type="ECO:0000313" key="2">
    <source>
        <dbReference type="EMBL" id="GAV29405.1"/>
    </source>
</evidence>
<evidence type="ECO:0000313" key="3">
    <source>
        <dbReference type="Proteomes" id="UP000186136"/>
    </source>
</evidence>
<dbReference type="AlphaFoldDB" id="A0A1Q2YIR0"/>
<dbReference type="EMBL" id="BDGI01000118">
    <property type="protein sequence ID" value="GAV29405.1"/>
    <property type="molecule type" value="Genomic_DNA"/>
</dbReference>
<gene>
    <name evidence="2" type="ORF">PMKS-002905</name>
</gene>
<dbReference type="OrthoDB" id="4092852at2759"/>
<proteinExistence type="predicted"/>
<accession>A0A1Q2YIR0</accession>
<feature type="domain" description="Reverse transcriptase Ty1/copia-type" evidence="1">
    <location>
        <begin position="170"/>
        <end position="284"/>
    </location>
</feature>
<reference evidence="2 3" key="1">
    <citation type="submission" date="2016-08" db="EMBL/GenBank/DDBJ databases">
        <title>Whole genome shotgun sequence of Pichia membranifaciens KS47-1.</title>
        <authorList>
            <person name="Konishi M."/>
            <person name="Ishida M."/>
            <person name="Arakawa T."/>
            <person name="Kato Y."/>
            <person name="Horiuchi J."/>
        </authorList>
    </citation>
    <scope>NUCLEOTIDE SEQUENCE [LARGE SCALE GENOMIC DNA]</scope>
    <source>
        <strain evidence="2 3">KS47-1</strain>
    </source>
</reference>
<dbReference type="Pfam" id="PF07727">
    <property type="entry name" value="RVT_2"/>
    <property type="match status" value="1"/>
</dbReference>
<dbReference type="InterPro" id="IPR013103">
    <property type="entry name" value="RVT_2"/>
</dbReference>
<keyword evidence="3" id="KW-1185">Reference proteome</keyword>
<protein>
    <recommendedName>
        <fullName evidence="1">Reverse transcriptase Ty1/copia-type domain-containing protein</fullName>
    </recommendedName>
</protein>
<evidence type="ECO:0000259" key="1">
    <source>
        <dbReference type="Pfam" id="PF07727"/>
    </source>
</evidence>
<comment type="caution">
    <text evidence="2">The sequence shown here is derived from an EMBL/GenBank/DDBJ whole genome shotgun (WGS) entry which is preliminary data.</text>
</comment>
<sequence length="288" mass="31440">MVFLNISNKTFDNLDTHRAVLIDLADEGLAVANYLPSASVMDSVPPEVPATSLTALIPDDAASDSSANKYADLKRNGLSVAPNLTFGTALIRTISDVTDFDGPAARHADYHTAMLISGTVFRAIHSVHRAYVTTLSAGYIPSTIQEALACPDSAAWTSATNKELDAHKENHTWTMPSPPAGRRAIGCRWVFTIKNNTTPPTYKARHVAQGFRQVHGLDYGETFSLVVRYESMRVLFALAALFDLTLHQMDVTTAFLNGDLHEELYMQPASSSPTTVSKMYHLIKVITV</sequence>
<dbReference type="Proteomes" id="UP000186136">
    <property type="component" value="Unassembled WGS sequence"/>
</dbReference>
<name>A0A1Q2YIR0_9ASCO</name>
<organism evidence="2 3">
    <name type="scientific">Pichia membranifaciens</name>
    <dbReference type="NCBI Taxonomy" id="4926"/>
    <lineage>
        <taxon>Eukaryota</taxon>
        <taxon>Fungi</taxon>
        <taxon>Dikarya</taxon>
        <taxon>Ascomycota</taxon>
        <taxon>Saccharomycotina</taxon>
        <taxon>Pichiomycetes</taxon>
        <taxon>Pichiales</taxon>
        <taxon>Pichiaceae</taxon>
        <taxon>Pichia</taxon>
    </lineage>
</organism>